<evidence type="ECO:0000313" key="3">
    <source>
        <dbReference type="Proteomes" id="UP000298061"/>
    </source>
</evidence>
<evidence type="ECO:0000256" key="1">
    <source>
        <dbReference type="SAM" id="MobiDB-lite"/>
    </source>
</evidence>
<feature type="compositionally biased region" description="Basic residues" evidence="1">
    <location>
        <begin position="296"/>
        <end position="311"/>
    </location>
</feature>
<dbReference type="EMBL" id="SFCI01001708">
    <property type="protein sequence ID" value="TFY75124.1"/>
    <property type="molecule type" value="Genomic_DNA"/>
</dbReference>
<proteinExistence type="predicted"/>
<reference evidence="2 3" key="1">
    <citation type="submission" date="2019-02" db="EMBL/GenBank/DDBJ databases">
        <title>Genome sequencing of the rare red list fungi Hericium alpestre (H. flagellum).</title>
        <authorList>
            <person name="Buettner E."/>
            <person name="Kellner H."/>
        </authorList>
    </citation>
    <scope>NUCLEOTIDE SEQUENCE [LARGE SCALE GENOMIC DNA]</scope>
    <source>
        <strain evidence="2 3">DSM 108284</strain>
    </source>
</reference>
<feature type="region of interest" description="Disordered" evidence="1">
    <location>
        <begin position="255"/>
        <end position="311"/>
    </location>
</feature>
<organism evidence="2 3">
    <name type="scientific">Hericium alpestre</name>
    <dbReference type="NCBI Taxonomy" id="135208"/>
    <lineage>
        <taxon>Eukaryota</taxon>
        <taxon>Fungi</taxon>
        <taxon>Dikarya</taxon>
        <taxon>Basidiomycota</taxon>
        <taxon>Agaricomycotina</taxon>
        <taxon>Agaricomycetes</taxon>
        <taxon>Russulales</taxon>
        <taxon>Hericiaceae</taxon>
        <taxon>Hericium</taxon>
    </lineage>
</organism>
<name>A0A4Y9ZLG0_9AGAM</name>
<comment type="caution">
    <text evidence="2">The sequence shown here is derived from an EMBL/GenBank/DDBJ whole genome shotgun (WGS) entry which is preliminary data.</text>
</comment>
<accession>A0A4Y9ZLG0</accession>
<dbReference type="AlphaFoldDB" id="A0A4Y9ZLG0"/>
<protein>
    <submittedName>
        <fullName evidence="2">Uncharacterized protein</fullName>
    </submittedName>
</protein>
<evidence type="ECO:0000313" key="2">
    <source>
        <dbReference type="EMBL" id="TFY75124.1"/>
    </source>
</evidence>
<feature type="region of interest" description="Disordered" evidence="1">
    <location>
        <begin position="76"/>
        <end position="110"/>
    </location>
</feature>
<keyword evidence="3" id="KW-1185">Reference proteome</keyword>
<feature type="region of interest" description="Disordered" evidence="1">
    <location>
        <begin position="192"/>
        <end position="219"/>
    </location>
</feature>
<dbReference type="Proteomes" id="UP000298061">
    <property type="component" value="Unassembled WGS sequence"/>
</dbReference>
<sequence length="622" mass="66359">MNFPYPPFIQPPYGAAPLPALALPLSNGPIPSGPALAGAGMPPACMAAPSAWPANTPRRISHLPAHSGRWCQTGLPTPPASTSPTEAHISSSGTRGRKAKRRVTDVSRVEAAVEHSTHSIVDTPRGAIAPSYVPAVASNSTPATGPYAQQLQEWSSGLNAGPFGSHHVHPRLPARTGGHLLSAGGHPIGQFGPYAGLRESFLPNHSHHPQPSAPQPESATTNADYILSALVTHPSYAQHQQQEMPMHYGLPMGIQASSSGPARKRKAEAEDRYGPDVVSAGPIAGSSRQPAGVSRKATRVKRPAKARRPRVATKATLRWAVNKRGYLIYPETPEEAALYTPTHEQEILKDLKPLDCCKGIAPVDIPVHKGRDTHRFLWGLDRKLYVPILRKFSCGAKANGCRSVFSRIDEVPRHHKKCQKYRRQIEAGAGATTATEAYASSTATVTTEDMDPLGSAIPAASTLPDVPSDVVGQQPYEGPSFWTEPPAQHELSELPTDSPPPSTPPLATFHPLLGPGSPLTIVPGLLPNAHQQPLAVFENEFEDDAQLEQLPATIATSVAPTTSFLIEPAYTADLFTDEEWASAFARPLGNLQPTDAFAFDIPNDAPPSYSPWSSLTGASGWS</sequence>
<gene>
    <name evidence="2" type="ORF">EWM64_g8888</name>
</gene>
<feature type="region of interest" description="Disordered" evidence="1">
    <location>
        <begin position="472"/>
        <end position="502"/>
    </location>
</feature>